<dbReference type="eggNOG" id="KOG0280">
    <property type="taxonomic scope" value="Eukaryota"/>
</dbReference>
<evidence type="ECO:0000256" key="7">
    <source>
        <dbReference type="ARBA" id="ARBA00047551"/>
    </source>
</evidence>
<dbReference type="Proteomes" id="UP000007014">
    <property type="component" value="Chromosome 17"/>
</dbReference>
<organism evidence="9 10">
    <name type="scientific">Cyanidioschyzon merolae (strain NIES-3377 / 10D)</name>
    <name type="common">Unicellular red alga</name>
    <dbReference type="NCBI Taxonomy" id="280699"/>
    <lineage>
        <taxon>Eukaryota</taxon>
        <taxon>Rhodophyta</taxon>
        <taxon>Bangiophyceae</taxon>
        <taxon>Cyanidiales</taxon>
        <taxon>Cyanidiaceae</taxon>
        <taxon>Cyanidioschyzon</taxon>
    </lineage>
</organism>
<keyword evidence="4" id="KW-0378">Hydrolase</keyword>
<evidence type="ECO:0000256" key="8">
    <source>
        <dbReference type="PROSITE-ProRule" id="PRU00221"/>
    </source>
</evidence>
<comment type="catalytic activity">
    <reaction evidence="7">
        <text>diphthine methyl ester-[translation elongation factor 2] + H2O = diphthine-[translation elongation factor 2] + methanol + H(+)</text>
        <dbReference type="Rhea" id="RHEA:42656"/>
        <dbReference type="Rhea" id="RHEA-COMP:10172"/>
        <dbReference type="Rhea" id="RHEA-COMP:10173"/>
        <dbReference type="ChEBI" id="CHEBI:15377"/>
        <dbReference type="ChEBI" id="CHEBI:15378"/>
        <dbReference type="ChEBI" id="CHEBI:17790"/>
        <dbReference type="ChEBI" id="CHEBI:79005"/>
        <dbReference type="ChEBI" id="CHEBI:82696"/>
        <dbReference type="EC" id="3.1.1.97"/>
    </reaction>
</comment>
<sequence length="327" mass="35993">MEEWCKITVPSCPDAVATRCLERGACLAFGAYELHENRRIGGVGLIKFSPEDKPLLAWKALDFGVLDLHWFNENSLVVASADGGIRALQVQDGASGWTVQQHLDGPAIALSVCLGAGASEGKIVTSFADGAIALATLDSPSWLWERTQAHAHEAWFACFGAQEYLIMSGGDDGYLRLWDSRLRPQEDPCVSSYQAHEALGVTRACFLDEHVFVSGGFDEKLRFWDTRMLGRSWQTLQMPGGPWRIEVRGTSLLVACMQGHAAIVDLLGPLPRLQVHLGQHMDHSLVYAASWLPGLGHNLKCVTASFYERILYVWRSAPADSVDRKSL</sequence>
<reference evidence="9 10" key="1">
    <citation type="journal article" date="2004" name="Nature">
        <title>Genome sequence of the ultrasmall unicellular red alga Cyanidioschyzon merolae 10D.</title>
        <authorList>
            <person name="Matsuzaki M."/>
            <person name="Misumi O."/>
            <person name="Shin-i T."/>
            <person name="Maruyama S."/>
            <person name="Takahara M."/>
            <person name="Miyagishima S."/>
            <person name="Mori T."/>
            <person name="Nishida K."/>
            <person name="Yagisawa F."/>
            <person name="Nishida K."/>
            <person name="Yoshida Y."/>
            <person name="Nishimura Y."/>
            <person name="Nakao S."/>
            <person name="Kobayashi T."/>
            <person name="Momoyama Y."/>
            <person name="Higashiyama T."/>
            <person name="Minoda A."/>
            <person name="Sano M."/>
            <person name="Nomoto H."/>
            <person name="Oishi K."/>
            <person name="Hayashi H."/>
            <person name="Ohta F."/>
            <person name="Nishizaka S."/>
            <person name="Haga S."/>
            <person name="Miura S."/>
            <person name="Morishita T."/>
            <person name="Kabeya Y."/>
            <person name="Terasawa K."/>
            <person name="Suzuki Y."/>
            <person name="Ishii Y."/>
            <person name="Asakawa S."/>
            <person name="Takano H."/>
            <person name="Ohta N."/>
            <person name="Kuroiwa H."/>
            <person name="Tanaka K."/>
            <person name="Shimizu N."/>
            <person name="Sugano S."/>
            <person name="Sato N."/>
            <person name="Nozaki H."/>
            <person name="Ogasawara N."/>
            <person name="Kohara Y."/>
            <person name="Kuroiwa T."/>
        </authorList>
    </citation>
    <scope>NUCLEOTIDE SEQUENCE [LARGE SCALE GENOMIC DNA]</scope>
    <source>
        <strain evidence="9 10">10D</strain>
    </source>
</reference>
<evidence type="ECO:0000313" key="9">
    <source>
        <dbReference type="EMBL" id="BAM82016.1"/>
    </source>
</evidence>
<dbReference type="Pfam" id="PF00400">
    <property type="entry name" value="WD40"/>
    <property type="match status" value="2"/>
</dbReference>
<dbReference type="PANTHER" id="PTHR46042">
    <property type="entry name" value="DIPHTHINE METHYLTRANSFERASE"/>
    <property type="match status" value="1"/>
</dbReference>
<dbReference type="GeneID" id="16996541"/>
<accession>M1UVI8</accession>
<dbReference type="PANTHER" id="PTHR46042:SF1">
    <property type="entry name" value="DIPHTHINE METHYLTRANSFERASE"/>
    <property type="match status" value="1"/>
</dbReference>
<evidence type="ECO:0000313" key="10">
    <source>
        <dbReference type="Proteomes" id="UP000007014"/>
    </source>
</evidence>
<dbReference type="AlphaFoldDB" id="M1UVI8"/>
<dbReference type="Gene3D" id="2.130.10.10">
    <property type="entry name" value="YVTN repeat-like/Quinoprotein amine dehydrogenase"/>
    <property type="match status" value="1"/>
</dbReference>
<protein>
    <recommendedName>
        <fullName evidence="6">methylated diphthine methylhydrolase</fullName>
        <ecNumber evidence="6">3.1.1.97</ecNumber>
    </recommendedName>
</protein>
<evidence type="ECO:0000256" key="1">
    <source>
        <dbReference type="ARBA" id="ARBA00005156"/>
    </source>
</evidence>
<dbReference type="EC" id="3.1.1.97" evidence="6"/>
<evidence type="ECO:0000256" key="4">
    <source>
        <dbReference type="ARBA" id="ARBA00022801"/>
    </source>
</evidence>
<keyword evidence="3" id="KW-0677">Repeat</keyword>
<name>M1UVI8_CYAM1</name>
<dbReference type="OrthoDB" id="1930760at2759"/>
<gene>
    <name evidence="9" type="ORF">CYME_CMQ102C</name>
</gene>
<dbReference type="KEGG" id="cme:CYME_CMQ102C"/>
<evidence type="ECO:0000256" key="2">
    <source>
        <dbReference type="ARBA" id="ARBA00022574"/>
    </source>
</evidence>
<dbReference type="RefSeq" id="XP_005538052.1">
    <property type="nucleotide sequence ID" value="XM_005537995.1"/>
</dbReference>
<dbReference type="Gramene" id="CMQ102CT">
    <property type="protein sequence ID" value="CMQ102CT"/>
    <property type="gene ID" value="CMQ102C"/>
</dbReference>
<dbReference type="InterPro" id="IPR036322">
    <property type="entry name" value="WD40_repeat_dom_sf"/>
</dbReference>
<evidence type="ECO:0000256" key="5">
    <source>
        <dbReference type="ARBA" id="ARBA00038092"/>
    </source>
</evidence>
<dbReference type="InterPro" id="IPR052415">
    <property type="entry name" value="Diphthine_MTase"/>
</dbReference>
<feature type="repeat" description="WD" evidence="8">
    <location>
        <begin position="147"/>
        <end position="179"/>
    </location>
</feature>
<dbReference type="InterPro" id="IPR015943">
    <property type="entry name" value="WD40/YVTN_repeat-like_dom_sf"/>
</dbReference>
<dbReference type="STRING" id="280699.M1UVI8"/>
<dbReference type="HOGENOM" id="CLU_850890_0_0_1"/>
<comment type="pathway">
    <text evidence="1">Protein modification; peptidyl-diphthamide biosynthesis.</text>
</comment>
<dbReference type="EMBL" id="AP006499">
    <property type="protein sequence ID" value="BAM82016.1"/>
    <property type="molecule type" value="Genomic_DNA"/>
</dbReference>
<dbReference type="InterPro" id="IPR001680">
    <property type="entry name" value="WD40_rpt"/>
</dbReference>
<evidence type="ECO:0000256" key="6">
    <source>
        <dbReference type="ARBA" id="ARBA00039131"/>
    </source>
</evidence>
<dbReference type="GO" id="GO:0005737">
    <property type="term" value="C:cytoplasm"/>
    <property type="evidence" value="ECO:0007669"/>
    <property type="project" value="TreeGrafter"/>
</dbReference>
<proteinExistence type="inferred from homology"/>
<dbReference type="SUPFAM" id="SSF50978">
    <property type="entry name" value="WD40 repeat-like"/>
    <property type="match status" value="1"/>
</dbReference>
<dbReference type="GO" id="GO:0061685">
    <property type="term" value="F:diphthine methylesterase activity"/>
    <property type="evidence" value="ECO:0007669"/>
    <property type="project" value="UniProtKB-EC"/>
</dbReference>
<dbReference type="PROSITE" id="PS50082">
    <property type="entry name" value="WD_REPEATS_2"/>
    <property type="match status" value="1"/>
</dbReference>
<comment type="similarity">
    <text evidence="5">Belongs to the DPH7 family.</text>
</comment>
<reference evidence="9 10" key="2">
    <citation type="journal article" date="2007" name="BMC Biol.">
        <title>A 100%-complete sequence reveals unusually simple genomic features in the hot-spring red alga Cyanidioschyzon merolae.</title>
        <authorList>
            <person name="Nozaki H."/>
            <person name="Takano H."/>
            <person name="Misumi O."/>
            <person name="Terasawa K."/>
            <person name="Matsuzaki M."/>
            <person name="Maruyama S."/>
            <person name="Nishida K."/>
            <person name="Yagisawa F."/>
            <person name="Yoshida Y."/>
            <person name="Fujiwara T."/>
            <person name="Takio S."/>
            <person name="Tamura K."/>
            <person name="Chung S.J."/>
            <person name="Nakamura S."/>
            <person name="Kuroiwa H."/>
            <person name="Tanaka K."/>
            <person name="Sato N."/>
            <person name="Kuroiwa T."/>
        </authorList>
    </citation>
    <scope>NUCLEOTIDE SEQUENCE [LARGE SCALE GENOMIC DNA]</scope>
    <source>
        <strain evidence="9 10">10D</strain>
    </source>
</reference>
<dbReference type="GO" id="GO:0017183">
    <property type="term" value="P:protein histidyl modification to diphthamide"/>
    <property type="evidence" value="ECO:0007669"/>
    <property type="project" value="TreeGrafter"/>
</dbReference>
<keyword evidence="10" id="KW-1185">Reference proteome</keyword>
<dbReference type="SMART" id="SM00320">
    <property type="entry name" value="WD40"/>
    <property type="match status" value="3"/>
</dbReference>
<dbReference type="OMA" id="CHELETW"/>
<keyword evidence="2 8" id="KW-0853">WD repeat</keyword>
<evidence type="ECO:0000256" key="3">
    <source>
        <dbReference type="ARBA" id="ARBA00022737"/>
    </source>
</evidence>